<dbReference type="Proteomes" id="UP001277761">
    <property type="component" value="Unassembled WGS sequence"/>
</dbReference>
<evidence type="ECO:0000313" key="4">
    <source>
        <dbReference type="Proteomes" id="UP001277761"/>
    </source>
</evidence>
<feature type="chain" id="PRO_5046551246" description="SGNH hydrolase-type esterase domain-containing protein" evidence="2">
    <location>
        <begin position="34"/>
        <end position="507"/>
    </location>
</feature>
<organism evidence="3 4">
    <name type="scientific">Patulibacter brassicae</name>
    <dbReference type="NCBI Taxonomy" id="1705717"/>
    <lineage>
        <taxon>Bacteria</taxon>
        <taxon>Bacillati</taxon>
        <taxon>Actinomycetota</taxon>
        <taxon>Thermoleophilia</taxon>
        <taxon>Solirubrobacterales</taxon>
        <taxon>Patulibacteraceae</taxon>
        <taxon>Patulibacter</taxon>
    </lineage>
</organism>
<feature type="compositionally biased region" description="Low complexity" evidence="1">
    <location>
        <begin position="262"/>
        <end position="272"/>
    </location>
</feature>
<keyword evidence="4" id="KW-1185">Reference proteome</keyword>
<gene>
    <name evidence="3" type="ORF">SK069_10920</name>
</gene>
<evidence type="ECO:0000313" key="3">
    <source>
        <dbReference type="EMBL" id="MDX8152107.1"/>
    </source>
</evidence>
<comment type="caution">
    <text evidence="3">The sequence shown here is derived from an EMBL/GenBank/DDBJ whole genome shotgun (WGS) entry which is preliminary data.</text>
</comment>
<dbReference type="RefSeq" id="WP_319954262.1">
    <property type="nucleotide sequence ID" value="NZ_JAXAVX010000004.1"/>
</dbReference>
<sequence length="507" mass="53205">MSPTGTRPRGPFGALLLTLVVASLVLLAPTAQAACGPHLHRDAARNLVGGKRPPFVIGDSVLAGAMPQVSRAGFEADAQCARQKGTGFAMVARRLHAGTLPRMVVWALGTNGPQTFADVARLRRMIGPARVLVVVTPRGPVPWTRGTAAAYRKAAARWRNVVAADWARVSSGRGGWLAPDGIHLQAAGAAGYARLLRSMLRHYPQPAPPERPIAPFVPIPAPPDPEGSAAPRATASVRRPAAAARRRRDTAASGPRDRRGRASSPARSGGARSADRVRTVDETTSDASADRRPRVVPPPATSSTLTKVGCGGTQTRPPTRRRVPGRAPLVIGDSVLLGAMPQAARAGYAVNAHGCRQIGEGLSVIRGHARAGTLPQLVVIQLGTNGSVGPTHLRRALSLLGTRRTLGLLTPRAAGGADTGSGRAMRAFAKRHPDRVRLVDWQRDTRGRAGWFQPDGIHLTPSGAAGLARALGRFLPAAQPAPADPPAWQPIPAPRPPSVHDLRGPDH</sequence>
<feature type="signal peptide" evidence="2">
    <location>
        <begin position="1"/>
        <end position="33"/>
    </location>
</feature>
<accession>A0ABU4VJU4</accession>
<feature type="compositionally biased region" description="Pro residues" evidence="1">
    <location>
        <begin position="211"/>
        <end position="225"/>
    </location>
</feature>
<feature type="region of interest" description="Disordered" evidence="1">
    <location>
        <begin position="211"/>
        <end position="325"/>
    </location>
</feature>
<feature type="region of interest" description="Disordered" evidence="1">
    <location>
        <begin position="477"/>
        <end position="507"/>
    </location>
</feature>
<dbReference type="InterPro" id="IPR036514">
    <property type="entry name" value="SGNH_hydro_sf"/>
</dbReference>
<evidence type="ECO:0008006" key="5">
    <source>
        <dbReference type="Google" id="ProtNLM"/>
    </source>
</evidence>
<evidence type="ECO:0000256" key="2">
    <source>
        <dbReference type="SAM" id="SignalP"/>
    </source>
</evidence>
<reference evidence="3 4" key="1">
    <citation type="submission" date="2023-11" db="EMBL/GenBank/DDBJ databases">
        <authorList>
            <person name="Xu M."/>
            <person name="Jiang T."/>
        </authorList>
    </citation>
    <scope>NUCLEOTIDE SEQUENCE [LARGE SCALE GENOMIC DNA]</scope>
    <source>
        <strain evidence="3 4">SD</strain>
    </source>
</reference>
<evidence type="ECO:0000256" key="1">
    <source>
        <dbReference type="SAM" id="MobiDB-lite"/>
    </source>
</evidence>
<protein>
    <recommendedName>
        <fullName evidence="5">SGNH hydrolase-type esterase domain-containing protein</fullName>
    </recommendedName>
</protein>
<feature type="compositionally biased region" description="Low complexity" evidence="1">
    <location>
        <begin position="228"/>
        <end position="243"/>
    </location>
</feature>
<dbReference type="Gene3D" id="3.40.50.1110">
    <property type="entry name" value="SGNH hydrolase"/>
    <property type="match status" value="2"/>
</dbReference>
<proteinExistence type="predicted"/>
<name>A0ABU4VJU4_9ACTN</name>
<dbReference type="SUPFAM" id="SSF52266">
    <property type="entry name" value="SGNH hydrolase"/>
    <property type="match status" value="2"/>
</dbReference>
<feature type="compositionally biased region" description="Basic and acidic residues" evidence="1">
    <location>
        <begin position="498"/>
        <end position="507"/>
    </location>
</feature>
<keyword evidence="2" id="KW-0732">Signal</keyword>
<feature type="compositionally biased region" description="Pro residues" evidence="1">
    <location>
        <begin position="482"/>
        <end position="497"/>
    </location>
</feature>
<dbReference type="EMBL" id="JAXAVX010000004">
    <property type="protein sequence ID" value="MDX8152107.1"/>
    <property type="molecule type" value="Genomic_DNA"/>
</dbReference>